<dbReference type="GO" id="GO:0005783">
    <property type="term" value="C:endoplasmic reticulum"/>
    <property type="evidence" value="ECO:0007669"/>
    <property type="project" value="UniProtKB-SubCell"/>
</dbReference>
<protein>
    <submittedName>
        <fullName evidence="8">Uncharacterized protein</fullName>
    </submittedName>
</protein>
<dbReference type="SUPFAM" id="SSF53474">
    <property type="entry name" value="alpha/beta-Hydrolases"/>
    <property type="match status" value="1"/>
</dbReference>
<feature type="compositionally biased region" description="Basic and acidic residues" evidence="7">
    <location>
        <begin position="1"/>
        <end position="24"/>
    </location>
</feature>
<feature type="compositionally biased region" description="Polar residues" evidence="7">
    <location>
        <begin position="356"/>
        <end position="372"/>
    </location>
</feature>
<accession>A0A7R8W458</accession>
<dbReference type="Pfam" id="PF05057">
    <property type="entry name" value="DUF676"/>
    <property type="match status" value="1"/>
</dbReference>
<evidence type="ECO:0000256" key="5">
    <source>
        <dbReference type="ARBA" id="ARBA00023128"/>
    </source>
</evidence>
<dbReference type="SUPFAM" id="SSF48371">
    <property type="entry name" value="ARM repeat"/>
    <property type="match status" value="1"/>
</dbReference>
<dbReference type="InterPro" id="IPR016024">
    <property type="entry name" value="ARM-type_fold"/>
</dbReference>
<dbReference type="InterPro" id="IPR052374">
    <property type="entry name" value="SERAC1"/>
</dbReference>
<gene>
    <name evidence="8" type="ORF">CTOB1V02_LOCUS2483</name>
</gene>
<feature type="region of interest" description="Disordered" evidence="7">
    <location>
        <begin position="336"/>
        <end position="377"/>
    </location>
</feature>
<keyword evidence="4" id="KW-0256">Endoplasmic reticulum</keyword>
<name>A0A7R8W458_9CRUS</name>
<comment type="subcellular location">
    <subcellularLocation>
        <location evidence="2">Endoplasmic reticulum</location>
    </subcellularLocation>
    <subcellularLocation>
        <location evidence="3">Membrane</location>
    </subcellularLocation>
    <subcellularLocation>
        <location evidence="1">Mitochondrion</location>
    </subcellularLocation>
</comment>
<evidence type="ECO:0000313" key="8">
    <source>
        <dbReference type="EMBL" id="CAD7224526.1"/>
    </source>
</evidence>
<evidence type="ECO:0000256" key="6">
    <source>
        <dbReference type="ARBA" id="ARBA00023136"/>
    </source>
</evidence>
<dbReference type="AlphaFoldDB" id="A0A7R8W458"/>
<sequence length="710" mass="78870">MDYRNGTREGRGEKRTEERDRSHVDVGSAGYTVSKADADYHQISLAMPRSVAVQLARLDYQKINSKMIRQPSKFHNRPPGTLLELLVHNFLTLSPHDTAPCIKAVQGFLMASLLSMEKVYERAHSGDEEGRVVRWQRPYISEKSEIALLLQTLQSLVRFTGERSACKKLIRGGLLPLLLETQIFYSRKNNSIMPLIAHILSNISVFEEFHNDLYVSGWIAIACDWLRQSSSVDLTIHAAKILYNMDQSCSGHRGRLGRLVFLLHPLFDSGEKRRKKVSGDVVFIHGLLGGVCKTWRQNDRAAYIHQISQESLSDLLLNTSWMNYLPETFLWKVKKQQPEVPPPPSTPGVGDRPESTPASPSNGVATTPNQPQRLKGLRKTQKNQCKQCAPDVRCQIDVTSAVVRNCTPNPNYAWCWPMKWLSRDSPSTRVLGVSYFTSLSSWKALCPEKDTGSIRDRSANMLKQLVQAEIGKRPIIFVAHSMGGILVKEMIRQAMASSDESLRSFLNQIKGIIFLSVPHKGTPLAKWSPNIQAILAPTGEVQELAHGSEFLHECHQAFLKFLREHPDTSITSFGEKQELRLSSVGLKLIIVSETSANPGVGSFTLLDANHLDVCKPMDRASPVYQALLQMIEEKLGVYVHRDVSSSVSSGNGTGSGDGSREAGGARGRRQPTLPPQVVPSSVEDEASAGEPTEASGERTDQMDSPEEDFA</sequence>
<evidence type="ECO:0000256" key="2">
    <source>
        <dbReference type="ARBA" id="ARBA00004240"/>
    </source>
</evidence>
<evidence type="ECO:0000256" key="1">
    <source>
        <dbReference type="ARBA" id="ARBA00004173"/>
    </source>
</evidence>
<dbReference type="PANTHER" id="PTHR48182">
    <property type="entry name" value="PROTEIN SERAC1"/>
    <property type="match status" value="1"/>
</dbReference>
<dbReference type="InterPro" id="IPR007751">
    <property type="entry name" value="DUF676_lipase-like"/>
</dbReference>
<dbReference type="InterPro" id="IPR029058">
    <property type="entry name" value="AB_hydrolase_fold"/>
</dbReference>
<evidence type="ECO:0000256" key="3">
    <source>
        <dbReference type="ARBA" id="ARBA00004370"/>
    </source>
</evidence>
<dbReference type="EMBL" id="OB660390">
    <property type="protein sequence ID" value="CAD7224526.1"/>
    <property type="molecule type" value="Genomic_DNA"/>
</dbReference>
<evidence type="ECO:0000256" key="7">
    <source>
        <dbReference type="SAM" id="MobiDB-lite"/>
    </source>
</evidence>
<organism evidence="8">
    <name type="scientific">Cyprideis torosa</name>
    <dbReference type="NCBI Taxonomy" id="163714"/>
    <lineage>
        <taxon>Eukaryota</taxon>
        <taxon>Metazoa</taxon>
        <taxon>Ecdysozoa</taxon>
        <taxon>Arthropoda</taxon>
        <taxon>Crustacea</taxon>
        <taxon>Oligostraca</taxon>
        <taxon>Ostracoda</taxon>
        <taxon>Podocopa</taxon>
        <taxon>Podocopida</taxon>
        <taxon>Cytherocopina</taxon>
        <taxon>Cytheroidea</taxon>
        <taxon>Cytherideidae</taxon>
        <taxon>Cyprideis</taxon>
    </lineage>
</organism>
<reference evidence="8" key="1">
    <citation type="submission" date="2020-11" db="EMBL/GenBank/DDBJ databases">
        <authorList>
            <person name="Tran Van P."/>
        </authorList>
    </citation>
    <scope>NUCLEOTIDE SEQUENCE</scope>
</reference>
<feature type="region of interest" description="Disordered" evidence="7">
    <location>
        <begin position="644"/>
        <end position="710"/>
    </location>
</feature>
<proteinExistence type="predicted"/>
<keyword evidence="6" id="KW-0472">Membrane</keyword>
<feature type="region of interest" description="Disordered" evidence="7">
    <location>
        <begin position="1"/>
        <end position="28"/>
    </location>
</feature>
<evidence type="ECO:0000256" key="4">
    <source>
        <dbReference type="ARBA" id="ARBA00022824"/>
    </source>
</evidence>
<dbReference type="GO" id="GO:0016020">
    <property type="term" value="C:membrane"/>
    <property type="evidence" value="ECO:0007669"/>
    <property type="project" value="UniProtKB-SubCell"/>
</dbReference>
<keyword evidence="5" id="KW-0496">Mitochondrion</keyword>
<dbReference type="Gene3D" id="3.40.50.1820">
    <property type="entry name" value="alpha/beta hydrolase"/>
    <property type="match status" value="1"/>
</dbReference>
<dbReference type="GO" id="GO:0005739">
    <property type="term" value="C:mitochondrion"/>
    <property type="evidence" value="ECO:0007669"/>
    <property type="project" value="UniProtKB-SubCell"/>
</dbReference>
<dbReference type="OrthoDB" id="5086500at2759"/>
<dbReference type="PANTHER" id="PTHR48182:SF2">
    <property type="entry name" value="PROTEIN SERAC1"/>
    <property type="match status" value="1"/>
</dbReference>